<reference evidence="3 4" key="1">
    <citation type="submission" date="2016-10" db="EMBL/GenBank/DDBJ databases">
        <authorList>
            <person name="de Groot N.N."/>
        </authorList>
    </citation>
    <scope>NUCLEOTIDE SEQUENCE [LARGE SCALE GENOMIC DNA]</scope>
    <source>
        <strain evidence="3 4">DSM 23421</strain>
    </source>
</reference>
<comment type="similarity">
    <text evidence="2">Belongs to the RelE toxin family.</text>
</comment>
<evidence type="ECO:0000313" key="4">
    <source>
        <dbReference type="Proteomes" id="UP000199109"/>
    </source>
</evidence>
<dbReference type="Gene3D" id="3.30.2310.20">
    <property type="entry name" value="RelE-like"/>
    <property type="match status" value="1"/>
</dbReference>
<dbReference type="Pfam" id="PF05016">
    <property type="entry name" value="ParE_toxin"/>
    <property type="match status" value="1"/>
</dbReference>
<dbReference type="InterPro" id="IPR035093">
    <property type="entry name" value="RelE/ParE_toxin_dom_sf"/>
</dbReference>
<dbReference type="InterPro" id="IPR028344">
    <property type="entry name" value="ParE1/4"/>
</dbReference>
<proteinExistence type="inferred from homology"/>
<dbReference type="PIRSF" id="PIRSF029218">
    <property type="entry name" value="ParE"/>
    <property type="match status" value="1"/>
</dbReference>
<dbReference type="Proteomes" id="UP000199109">
    <property type="component" value="Unassembled WGS sequence"/>
</dbReference>
<evidence type="ECO:0000256" key="1">
    <source>
        <dbReference type="ARBA" id="ARBA00022649"/>
    </source>
</evidence>
<organism evidence="3 4">
    <name type="scientific">Pricia antarctica</name>
    <dbReference type="NCBI Taxonomy" id="641691"/>
    <lineage>
        <taxon>Bacteria</taxon>
        <taxon>Pseudomonadati</taxon>
        <taxon>Bacteroidota</taxon>
        <taxon>Flavobacteriia</taxon>
        <taxon>Flavobacteriales</taxon>
        <taxon>Flavobacteriaceae</taxon>
        <taxon>Pricia</taxon>
    </lineage>
</organism>
<dbReference type="RefSeq" id="WP_091867910.1">
    <property type="nucleotide sequence ID" value="NZ_FNAO01000004.1"/>
</dbReference>
<evidence type="ECO:0000256" key="2">
    <source>
        <dbReference type="PIRNR" id="PIRNR029218"/>
    </source>
</evidence>
<name>A0A1G7BW78_9FLAO</name>
<evidence type="ECO:0000313" key="3">
    <source>
        <dbReference type="EMBL" id="SDE30810.1"/>
    </source>
</evidence>
<sequence>MGVYKLSSKAEIDLVSMYEFGIYKFGLTQAQKYFYAMHEAFEVLAENLNLGRDASEFIADLKRFSYKAHTIFYLQTVNGIFVIRVLSQRMDYTSNLQES</sequence>
<dbReference type="EMBL" id="FNAO01000004">
    <property type="protein sequence ID" value="SDE30810.1"/>
    <property type="molecule type" value="Genomic_DNA"/>
</dbReference>
<dbReference type="OrthoDB" id="7173315at2"/>
<protein>
    <recommendedName>
        <fullName evidence="2">Toxin</fullName>
    </recommendedName>
</protein>
<dbReference type="AlphaFoldDB" id="A0A1G7BW78"/>
<dbReference type="STRING" id="641691.SAMN05421636_104305"/>
<keyword evidence="4" id="KW-1185">Reference proteome</keyword>
<dbReference type="InterPro" id="IPR007712">
    <property type="entry name" value="RelE/ParE_toxin"/>
</dbReference>
<keyword evidence="1" id="KW-1277">Toxin-antitoxin system</keyword>
<accession>A0A1G7BW78</accession>
<gene>
    <name evidence="3" type="ORF">SAMN05421636_104305</name>
</gene>